<reference evidence="2" key="1">
    <citation type="submission" date="2019-11" db="EMBL/GenBank/DDBJ databases">
        <authorList>
            <person name="Feng L."/>
        </authorList>
    </citation>
    <scope>NUCLEOTIDE SEQUENCE</scope>
    <source>
        <strain evidence="2">AMuciniphilaLFYP55</strain>
    </source>
</reference>
<dbReference type="RefSeq" id="WP_102722787.1">
    <property type="nucleotide sequence ID" value="NZ_CACRSS010000003.1"/>
</dbReference>
<dbReference type="AlphaFoldDB" id="A0A6N2SUI3"/>
<protein>
    <submittedName>
        <fullName evidence="2">Uncharacterized protein</fullName>
    </submittedName>
</protein>
<accession>A0A6N2SUI3</accession>
<keyword evidence="1" id="KW-0175">Coiled coil</keyword>
<dbReference type="EMBL" id="CACRSS010000003">
    <property type="protein sequence ID" value="VYS96268.1"/>
    <property type="molecule type" value="Genomic_DNA"/>
</dbReference>
<organism evidence="2">
    <name type="scientific">Akkermansia muciniphila</name>
    <dbReference type="NCBI Taxonomy" id="239935"/>
    <lineage>
        <taxon>Bacteria</taxon>
        <taxon>Pseudomonadati</taxon>
        <taxon>Verrucomicrobiota</taxon>
        <taxon>Verrucomicrobiia</taxon>
        <taxon>Verrucomicrobiales</taxon>
        <taxon>Akkermansiaceae</taxon>
        <taxon>Akkermansia</taxon>
    </lineage>
</organism>
<feature type="coiled-coil region" evidence="1">
    <location>
        <begin position="138"/>
        <end position="165"/>
    </location>
</feature>
<gene>
    <name evidence="2" type="ORF">AMLFYP55_02275</name>
</gene>
<sequence length="174" mass="19765">MKKEFAVILFGGLVFMPSCSTEKDSNDRRPCCMLPSYSKGSLVRKRGDYVCPESYFQENIRQSSNRIKALTSTNTALTVKIQRLELRKSSIAKVQNQAEKKAFNDSIIKITKELSNREKLVGIDIADCLAAIGLAQKENKFRREIRTLEKNVRTMREQLEKLNANKQAIAGLTF</sequence>
<proteinExistence type="predicted"/>
<evidence type="ECO:0000313" key="2">
    <source>
        <dbReference type="EMBL" id="VYS96268.1"/>
    </source>
</evidence>
<name>A0A6N2SUI3_9BACT</name>
<evidence type="ECO:0000256" key="1">
    <source>
        <dbReference type="SAM" id="Coils"/>
    </source>
</evidence>